<dbReference type="Gene3D" id="1.20.120.1630">
    <property type="match status" value="1"/>
</dbReference>
<dbReference type="PROSITE" id="PS01018">
    <property type="entry name" value="STEROL_REDUCT_2"/>
    <property type="match status" value="1"/>
</dbReference>
<evidence type="ECO:0000256" key="21">
    <source>
        <dbReference type="SAM" id="Phobius"/>
    </source>
</evidence>
<comment type="subcellular location">
    <subcellularLocation>
        <location evidence="1">Membrane</location>
        <topology evidence="1">Multi-pass membrane protein</topology>
    </subcellularLocation>
</comment>
<evidence type="ECO:0000256" key="2">
    <source>
        <dbReference type="ARBA" id="ARBA00004770"/>
    </source>
</evidence>
<evidence type="ECO:0000256" key="5">
    <source>
        <dbReference type="ARBA" id="ARBA00022516"/>
    </source>
</evidence>
<evidence type="ECO:0000256" key="13">
    <source>
        <dbReference type="ARBA" id="ARBA00023098"/>
    </source>
</evidence>
<feature type="transmembrane region" description="Helical" evidence="21">
    <location>
        <begin position="156"/>
        <end position="179"/>
    </location>
</feature>
<accession>A0A6A7G960</accession>
<evidence type="ECO:0000256" key="6">
    <source>
        <dbReference type="ARBA" id="ARBA00022692"/>
    </source>
</evidence>
<keyword evidence="7" id="KW-0153">Cholesterol metabolism</keyword>
<organism evidence="22">
    <name type="scientific">Hirondellea gigas</name>
    <dbReference type="NCBI Taxonomy" id="1518452"/>
    <lineage>
        <taxon>Eukaryota</taxon>
        <taxon>Metazoa</taxon>
        <taxon>Ecdysozoa</taxon>
        <taxon>Arthropoda</taxon>
        <taxon>Crustacea</taxon>
        <taxon>Multicrustacea</taxon>
        <taxon>Malacostraca</taxon>
        <taxon>Eumalacostraca</taxon>
        <taxon>Peracarida</taxon>
        <taxon>Amphipoda</taxon>
        <taxon>Amphilochidea</taxon>
        <taxon>Lysianassida</taxon>
        <taxon>Lysianassidira</taxon>
        <taxon>Lysianassoidea</taxon>
        <taxon>Lysianassidae</taxon>
        <taxon>Hirondellea</taxon>
    </lineage>
</organism>
<evidence type="ECO:0000256" key="11">
    <source>
        <dbReference type="ARBA" id="ARBA00023002"/>
    </source>
</evidence>
<keyword evidence="16" id="KW-0753">Steroid metabolism</keyword>
<evidence type="ECO:0000256" key="10">
    <source>
        <dbReference type="ARBA" id="ARBA00022989"/>
    </source>
</evidence>
<comment type="pathway">
    <text evidence="2">Steroid biosynthesis; cholesterol biosynthesis.</text>
</comment>
<evidence type="ECO:0000256" key="19">
    <source>
        <dbReference type="ARBA" id="ARBA00069705"/>
    </source>
</evidence>
<protein>
    <recommendedName>
        <fullName evidence="19">Delta(14)-sterol reductase</fullName>
        <ecNumber evidence="4">1.3.1.70</ecNumber>
    </recommendedName>
    <alternativeName>
        <fullName evidence="17">C-14 sterol reductase</fullName>
    </alternativeName>
    <alternativeName>
        <fullName evidence="18">Sterol C14-reductase</fullName>
    </alternativeName>
</protein>
<dbReference type="PANTHER" id="PTHR21257">
    <property type="entry name" value="DELTA(14)-STEROL REDUCTASE"/>
    <property type="match status" value="1"/>
</dbReference>
<reference evidence="22" key="1">
    <citation type="submission" date="2017-11" db="EMBL/GenBank/DDBJ databases">
        <title>The sensing device of the deep-sea amphipod.</title>
        <authorList>
            <person name="Kobayashi H."/>
            <person name="Nagahama T."/>
            <person name="Arai W."/>
            <person name="Sasagawa Y."/>
            <person name="Umeda M."/>
            <person name="Hayashi T."/>
            <person name="Nikaido I."/>
            <person name="Watanabe H."/>
            <person name="Oguri K."/>
            <person name="Kitazato H."/>
            <person name="Fujioka K."/>
            <person name="Kido Y."/>
            <person name="Takami H."/>
        </authorList>
    </citation>
    <scope>NUCLEOTIDE SEQUENCE</scope>
    <source>
        <tissue evidence="22">Whole body</tissue>
    </source>
</reference>
<keyword evidence="15" id="KW-1207">Sterol metabolism</keyword>
<evidence type="ECO:0000256" key="8">
    <source>
        <dbReference type="ARBA" id="ARBA00022857"/>
    </source>
</evidence>
<evidence type="ECO:0000313" key="22">
    <source>
        <dbReference type="EMBL" id="LAC26643.1"/>
    </source>
</evidence>
<keyword evidence="9" id="KW-0752">Steroid biosynthesis</keyword>
<dbReference type="EC" id="1.3.1.70" evidence="4"/>
<dbReference type="GO" id="GO:0006695">
    <property type="term" value="P:cholesterol biosynthetic process"/>
    <property type="evidence" value="ECO:0007669"/>
    <property type="project" value="UniProtKB-UniPathway"/>
</dbReference>
<keyword evidence="8" id="KW-0521">NADP</keyword>
<dbReference type="FunFam" id="1.20.120.1630:FF:000011">
    <property type="entry name" value="Delta(14)-sterol reductase"/>
    <property type="match status" value="1"/>
</dbReference>
<evidence type="ECO:0000256" key="4">
    <source>
        <dbReference type="ARBA" id="ARBA00012413"/>
    </source>
</evidence>
<evidence type="ECO:0000256" key="15">
    <source>
        <dbReference type="ARBA" id="ARBA00023166"/>
    </source>
</evidence>
<dbReference type="GO" id="GO:0050613">
    <property type="term" value="F:Delta14-sterol reductase activity"/>
    <property type="evidence" value="ECO:0007669"/>
    <property type="project" value="UniProtKB-EC"/>
</dbReference>
<name>A0A6A7G960_9CRUS</name>
<feature type="transmembrane region" description="Helical" evidence="21">
    <location>
        <begin position="310"/>
        <end position="327"/>
    </location>
</feature>
<evidence type="ECO:0000256" key="18">
    <source>
        <dbReference type="ARBA" id="ARBA00031227"/>
    </source>
</evidence>
<keyword evidence="5" id="KW-0444">Lipid biosynthesis</keyword>
<evidence type="ECO:0000256" key="20">
    <source>
        <dbReference type="SAM" id="MobiDB-lite"/>
    </source>
</evidence>
<evidence type="ECO:0000256" key="9">
    <source>
        <dbReference type="ARBA" id="ARBA00022955"/>
    </source>
</evidence>
<keyword evidence="6 21" id="KW-0812">Transmembrane</keyword>
<dbReference type="EMBL" id="IACT01007529">
    <property type="protein sequence ID" value="LAC26643.1"/>
    <property type="molecule type" value="mRNA"/>
</dbReference>
<keyword evidence="11" id="KW-0560">Oxidoreductase</keyword>
<keyword evidence="14 21" id="KW-0472">Membrane</keyword>
<dbReference type="AlphaFoldDB" id="A0A6A7G960"/>
<dbReference type="GO" id="GO:0005789">
    <property type="term" value="C:endoplasmic reticulum membrane"/>
    <property type="evidence" value="ECO:0007669"/>
    <property type="project" value="TreeGrafter"/>
</dbReference>
<feature type="transmembrane region" description="Helical" evidence="21">
    <location>
        <begin position="126"/>
        <end position="144"/>
    </location>
</feature>
<keyword evidence="10 21" id="KW-1133">Transmembrane helix</keyword>
<feature type="transmembrane region" description="Helical" evidence="21">
    <location>
        <begin position="387"/>
        <end position="406"/>
    </location>
</feature>
<feature type="transmembrane region" description="Helical" evidence="21">
    <location>
        <begin position="27"/>
        <end position="48"/>
    </location>
</feature>
<proteinExistence type="evidence at transcript level"/>
<sequence length="440" mass="51286">MKKRKGSPSAAAEPTLLKSPESDRSSLSYEAVFVVIMIALIFILYWLWICITYRSGLLWIPDSPDQIGSYFARFWDFIKQGAIPSRFAIVVYLGWVVSHAFGQIYLSGKTVKGLPMRGQNGKQLKYTMNGWKAFWLMWIILFGFHQSRILPITVFYDLCGELMTVSFAFSSLLSLWLFLFPNDNSPTTRSISGFWFGRDLNPRFRGFDWKLFCEARPGLPLWAVLNVSTCVKQYETFGSVSSSMLLITFMQFWYVVDYFWNEEAILSTMDIMTDHFGFMLCFGDLAWVPFTYTIQTRFLCSMDSLHEASPLLLAASFIIFVVGFIVFRSSNSQKHNFRMNPSKHQKKGTFIETKSGSRLLISGWWGWVRHANYLGDIMMGWSWSLPTGYSTLLAYFYPIYFTILVLHREYRDNVHCQKKYGDDWTRYCKIVPYRLIPYVY</sequence>
<keyword evidence="7" id="KW-0152">Cholesterol biosynthesis</keyword>
<dbReference type="UniPathway" id="UPA00063"/>
<dbReference type="Pfam" id="PF01222">
    <property type="entry name" value="ERG4_ERG24"/>
    <property type="match status" value="1"/>
</dbReference>
<feature type="region of interest" description="Disordered" evidence="20">
    <location>
        <begin position="1"/>
        <end position="21"/>
    </location>
</feature>
<evidence type="ECO:0000256" key="7">
    <source>
        <dbReference type="ARBA" id="ARBA00022778"/>
    </source>
</evidence>
<keyword evidence="12" id="KW-0756">Sterol biosynthesis</keyword>
<feature type="transmembrane region" description="Helical" evidence="21">
    <location>
        <begin position="272"/>
        <end position="290"/>
    </location>
</feature>
<feature type="transmembrane region" description="Helical" evidence="21">
    <location>
        <begin position="242"/>
        <end position="260"/>
    </location>
</feature>
<keyword evidence="13" id="KW-0443">Lipid metabolism</keyword>
<evidence type="ECO:0000256" key="1">
    <source>
        <dbReference type="ARBA" id="ARBA00004141"/>
    </source>
</evidence>
<feature type="transmembrane region" description="Helical" evidence="21">
    <location>
        <begin position="87"/>
        <end position="106"/>
    </location>
</feature>
<evidence type="ECO:0000256" key="14">
    <source>
        <dbReference type="ARBA" id="ARBA00023136"/>
    </source>
</evidence>
<evidence type="ECO:0000256" key="16">
    <source>
        <dbReference type="ARBA" id="ARBA00023221"/>
    </source>
</evidence>
<evidence type="ECO:0000256" key="17">
    <source>
        <dbReference type="ARBA" id="ARBA00030165"/>
    </source>
</evidence>
<evidence type="ECO:0000256" key="12">
    <source>
        <dbReference type="ARBA" id="ARBA00023011"/>
    </source>
</evidence>
<comment type="similarity">
    <text evidence="3">Belongs to the ERG4/ERG24 family.</text>
</comment>
<dbReference type="InterPro" id="IPR001171">
    <property type="entry name" value="ERG24_DHCR-like"/>
</dbReference>
<evidence type="ECO:0000256" key="3">
    <source>
        <dbReference type="ARBA" id="ARBA00005402"/>
    </source>
</evidence>
<dbReference type="InterPro" id="IPR018083">
    <property type="entry name" value="Sterol_reductase_CS"/>
</dbReference>